<evidence type="ECO:0000313" key="1">
    <source>
        <dbReference type="EMBL" id="KAJ8300647.1"/>
    </source>
</evidence>
<comment type="caution">
    <text evidence="1">The sequence shown here is derived from an EMBL/GenBank/DDBJ whole genome shotgun (WGS) entry which is preliminary data.</text>
</comment>
<evidence type="ECO:0000313" key="2">
    <source>
        <dbReference type="Proteomes" id="UP001217089"/>
    </source>
</evidence>
<accession>A0ABQ9E9T8</accession>
<sequence>MQLHINRLRLRNGLYQTEKRISSETHIGQKESSPNLLPTHCIAHSLALGCGSGADNAQYLVKFHEILNSIDKYFSFFPKHMAALEAIQTDIDGQINVGSGSSVSAVVKNYSALLSVYLQENLAKVLCLYNPVSSFKFLYCTHFLADDLKQLCILSKINQIKIFLKLIHFCVLLLQYWRVLGKVSLVVFCQNLSVPFLLDLFWIVMVCLQLSFKATLSGMELSSFKRQFQHAKAFVTHTVENFRARFSNSEDAKIMSAMCSVLNPGSLGEQRELTSFRSFVQVQVAKKSKGVKTGLILPS</sequence>
<gene>
    <name evidence="1" type="ORF">KUTeg_022166</name>
</gene>
<organism evidence="1 2">
    <name type="scientific">Tegillarca granosa</name>
    <name type="common">Malaysian cockle</name>
    <name type="synonym">Anadara granosa</name>
    <dbReference type="NCBI Taxonomy" id="220873"/>
    <lineage>
        <taxon>Eukaryota</taxon>
        <taxon>Metazoa</taxon>
        <taxon>Spiralia</taxon>
        <taxon>Lophotrochozoa</taxon>
        <taxon>Mollusca</taxon>
        <taxon>Bivalvia</taxon>
        <taxon>Autobranchia</taxon>
        <taxon>Pteriomorphia</taxon>
        <taxon>Arcoida</taxon>
        <taxon>Arcoidea</taxon>
        <taxon>Arcidae</taxon>
        <taxon>Tegillarca</taxon>
    </lineage>
</organism>
<reference evidence="1 2" key="1">
    <citation type="submission" date="2022-12" db="EMBL/GenBank/DDBJ databases">
        <title>Chromosome-level genome of Tegillarca granosa.</title>
        <authorList>
            <person name="Kim J."/>
        </authorList>
    </citation>
    <scope>NUCLEOTIDE SEQUENCE [LARGE SCALE GENOMIC DNA]</scope>
    <source>
        <strain evidence="1">Teg-2019</strain>
        <tissue evidence="1">Adductor muscle</tissue>
    </source>
</reference>
<name>A0ABQ9E9T8_TEGGR</name>
<protein>
    <submittedName>
        <fullName evidence="1">Uncharacterized protein</fullName>
    </submittedName>
</protein>
<keyword evidence="2" id="KW-1185">Reference proteome</keyword>
<dbReference type="EMBL" id="JARBDR010000919">
    <property type="protein sequence ID" value="KAJ8300647.1"/>
    <property type="molecule type" value="Genomic_DNA"/>
</dbReference>
<dbReference type="Proteomes" id="UP001217089">
    <property type="component" value="Unassembled WGS sequence"/>
</dbReference>
<dbReference type="PANTHER" id="PTHR46880:SF5">
    <property type="entry name" value="DUF4371 DOMAIN-CONTAINING PROTEIN"/>
    <property type="match status" value="1"/>
</dbReference>
<proteinExistence type="predicted"/>
<dbReference type="PANTHER" id="PTHR46880">
    <property type="entry name" value="RAS-ASSOCIATING DOMAIN-CONTAINING PROTEIN"/>
    <property type="match status" value="1"/>
</dbReference>